<dbReference type="Gene3D" id="3.40.1760.10">
    <property type="entry name" value="YfbM-like super family"/>
    <property type="match status" value="1"/>
</dbReference>
<keyword evidence="2" id="KW-1185">Reference proteome</keyword>
<evidence type="ECO:0000313" key="2">
    <source>
        <dbReference type="Proteomes" id="UP000683310"/>
    </source>
</evidence>
<reference evidence="1 2" key="1">
    <citation type="submission" date="2021-04" db="EMBL/GenBank/DDBJ databases">
        <title>Nocardia tengchongensis.</title>
        <authorList>
            <person name="Zhuang k."/>
            <person name="Ran Y."/>
            <person name="Li W."/>
        </authorList>
    </citation>
    <scope>NUCLEOTIDE SEQUENCE [LARGE SCALE GENOMIC DNA]</scope>
    <source>
        <strain evidence="1 2">CFH S0057</strain>
    </source>
</reference>
<name>A0ABX8CN33_9NOCA</name>
<proteinExistence type="predicted"/>
<organism evidence="1 2">
    <name type="scientific">Nocardia tengchongensis</name>
    <dbReference type="NCBI Taxonomy" id="2055889"/>
    <lineage>
        <taxon>Bacteria</taxon>
        <taxon>Bacillati</taxon>
        <taxon>Actinomycetota</taxon>
        <taxon>Actinomycetes</taxon>
        <taxon>Mycobacteriales</taxon>
        <taxon>Nocardiaceae</taxon>
        <taxon>Nocardia</taxon>
    </lineage>
</organism>
<accession>A0ABX8CN33</accession>
<dbReference type="Proteomes" id="UP000683310">
    <property type="component" value="Chromosome"/>
</dbReference>
<dbReference type="InterPro" id="IPR035944">
    <property type="entry name" value="YfbM-like_sf"/>
</dbReference>
<gene>
    <name evidence="1" type="ORF">KHQ06_32440</name>
</gene>
<protein>
    <submittedName>
        <fullName evidence="1">DUF1877 family protein</fullName>
    </submittedName>
</protein>
<evidence type="ECO:0000313" key="1">
    <source>
        <dbReference type="EMBL" id="QVI20761.1"/>
    </source>
</evidence>
<sequence>MNWWPLILASTWKLTGADPTALEALRQAFDGDAEVNPAYQDHANLISGVPVTALDPPQVARVAAALCAITPKALGNAVPTDPNQIEAVLGRPATEVIGDLSELLAEQHALLQKFYAEAARRRLAVVLWCD</sequence>
<dbReference type="EMBL" id="CP074371">
    <property type="protein sequence ID" value="QVI20761.1"/>
    <property type="molecule type" value="Genomic_DNA"/>
</dbReference>